<dbReference type="EMBL" id="JAYKXN010000008">
    <property type="protein sequence ID" value="KAK7264245.1"/>
    <property type="molecule type" value="Genomic_DNA"/>
</dbReference>
<proteinExistence type="predicted"/>
<dbReference type="AlphaFoldDB" id="A0AAN9EX56"/>
<comment type="caution">
    <text evidence="1">The sequence shown here is derived from an EMBL/GenBank/DDBJ whole genome shotgun (WGS) entry which is preliminary data.</text>
</comment>
<sequence length="204" mass="23286">MASLNPEAPEFFPTKQHKLDPICCPNFPSSIFTPHTYYPFYYPTSPPPPPPSLYVPFVSNHQRSSPEPETNTNTVAAQEVHQQKVAVAKGRPNVSKEAVHNRVLKAWISCGRVDGRRWGKVGEVSRHNGHVRNHEFRRHVDQHYLRALPKKKQHYPLVPMRDGADQTTVMIRNIPSKYSYVAFLSLFDTPSNSFLSRSMAFFSS</sequence>
<reference evidence="1 2" key="1">
    <citation type="submission" date="2024-01" db="EMBL/GenBank/DDBJ databases">
        <title>The genomes of 5 underutilized Papilionoideae crops provide insights into root nodulation and disease resistance.</title>
        <authorList>
            <person name="Yuan L."/>
        </authorList>
    </citation>
    <scope>NUCLEOTIDE SEQUENCE [LARGE SCALE GENOMIC DNA]</scope>
    <source>
        <strain evidence="1">LY-2023</strain>
        <tissue evidence="1">Leaf</tissue>
    </source>
</reference>
<evidence type="ECO:0000313" key="2">
    <source>
        <dbReference type="Proteomes" id="UP001359559"/>
    </source>
</evidence>
<name>A0AAN9EX56_CLITE</name>
<dbReference type="Proteomes" id="UP001359559">
    <property type="component" value="Unassembled WGS sequence"/>
</dbReference>
<protein>
    <submittedName>
        <fullName evidence="1">Uncharacterized protein</fullName>
    </submittedName>
</protein>
<gene>
    <name evidence="1" type="ORF">RJT34_31851</name>
</gene>
<evidence type="ECO:0000313" key="1">
    <source>
        <dbReference type="EMBL" id="KAK7264245.1"/>
    </source>
</evidence>
<organism evidence="1 2">
    <name type="scientific">Clitoria ternatea</name>
    <name type="common">Butterfly pea</name>
    <dbReference type="NCBI Taxonomy" id="43366"/>
    <lineage>
        <taxon>Eukaryota</taxon>
        <taxon>Viridiplantae</taxon>
        <taxon>Streptophyta</taxon>
        <taxon>Embryophyta</taxon>
        <taxon>Tracheophyta</taxon>
        <taxon>Spermatophyta</taxon>
        <taxon>Magnoliopsida</taxon>
        <taxon>eudicotyledons</taxon>
        <taxon>Gunneridae</taxon>
        <taxon>Pentapetalae</taxon>
        <taxon>rosids</taxon>
        <taxon>fabids</taxon>
        <taxon>Fabales</taxon>
        <taxon>Fabaceae</taxon>
        <taxon>Papilionoideae</taxon>
        <taxon>50 kb inversion clade</taxon>
        <taxon>NPAAA clade</taxon>
        <taxon>indigoferoid/millettioid clade</taxon>
        <taxon>Phaseoleae</taxon>
        <taxon>Clitoria</taxon>
    </lineage>
</organism>
<accession>A0AAN9EX56</accession>
<keyword evidence="2" id="KW-1185">Reference proteome</keyword>